<comment type="similarity">
    <text evidence="3 9">Belongs to the methylenetetrahydrofolate reductase family.</text>
</comment>
<evidence type="ECO:0000256" key="4">
    <source>
        <dbReference type="ARBA" id="ARBA00022630"/>
    </source>
</evidence>
<reference evidence="10 11" key="1">
    <citation type="journal article" date="2015" name="Stand. Genomic Sci.">
        <title>Complete genome sequence and description of Salinispira pacifica gen. nov., sp. nov., a novel spirochaete isolated form a hypersaline microbial mat.</title>
        <authorList>
            <person name="Ben Hania W."/>
            <person name="Joseph M."/>
            <person name="Schumann P."/>
            <person name="Bunk B."/>
            <person name="Fiebig A."/>
            <person name="Sproer C."/>
            <person name="Klenk H.P."/>
            <person name="Fardeau M.L."/>
            <person name="Spring S."/>
        </authorList>
    </citation>
    <scope>NUCLEOTIDE SEQUENCE [LARGE SCALE GENOMIC DNA]</scope>
    <source>
        <strain evidence="10 11">L21-RPul-D2</strain>
    </source>
</reference>
<comment type="catalytic activity">
    <reaction evidence="8">
        <text>(6S)-5-methyl-5,6,7,8-tetrahydrofolate + NAD(+) = (6R)-5,10-methylene-5,6,7,8-tetrahydrofolate + NADH + H(+)</text>
        <dbReference type="Rhea" id="RHEA:19821"/>
        <dbReference type="ChEBI" id="CHEBI:15378"/>
        <dbReference type="ChEBI" id="CHEBI:15636"/>
        <dbReference type="ChEBI" id="CHEBI:18608"/>
        <dbReference type="ChEBI" id="CHEBI:57540"/>
        <dbReference type="ChEBI" id="CHEBI:57945"/>
        <dbReference type="EC" id="1.5.1.54"/>
    </reaction>
    <physiologicalReaction direction="right-to-left" evidence="8">
        <dbReference type="Rhea" id="RHEA:19823"/>
    </physiologicalReaction>
</comment>
<accession>V5WL52</accession>
<dbReference type="Proteomes" id="UP000018680">
    <property type="component" value="Chromosome"/>
</dbReference>
<evidence type="ECO:0000256" key="1">
    <source>
        <dbReference type="ARBA" id="ARBA00001974"/>
    </source>
</evidence>
<evidence type="ECO:0000256" key="5">
    <source>
        <dbReference type="ARBA" id="ARBA00022827"/>
    </source>
</evidence>
<dbReference type="Pfam" id="PF02219">
    <property type="entry name" value="MTHFR"/>
    <property type="match status" value="1"/>
</dbReference>
<evidence type="ECO:0000256" key="6">
    <source>
        <dbReference type="ARBA" id="ARBA00023002"/>
    </source>
</evidence>
<dbReference type="Gene3D" id="3.20.20.220">
    <property type="match status" value="1"/>
</dbReference>
<keyword evidence="11" id="KW-1185">Reference proteome</keyword>
<dbReference type="GO" id="GO:0035999">
    <property type="term" value="P:tetrahydrofolate interconversion"/>
    <property type="evidence" value="ECO:0007669"/>
    <property type="project" value="UniProtKB-UniPathway"/>
</dbReference>
<dbReference type="PANTHER" id="PTHR45754">
    <property type="entry name" value="METHYLENETETRAHYDROFOLATE REDUCTASE"/>
    <property type="match status" value="1"/>
</dbReference>
<dbReference type="STRING" id="1307761.L21SP2_3197"/>
<comment type="cofactor">
    <cofactor evidence="1 9">
        <name>FAD</name>
        <dbReference type="ChEBI" id="CHEBI:57692"/>
    </cofactor>
</comment>
<dbReference type="eggNOG" id="COG0685">
    <property type="taxonomic scope" value="Bacteria"/>
</dbReference>
<organism evidence="10 11">
    <name type="scientific">Salinispira pacifica</name>
    <dbReference type="NCBI Taxonomy" id="1307761"/>
    <lineage>
        <taxon>Bacteria</taxon>
        <taxon>Pseudomonadati</taxon>
        <taxon>Spirochaetota</taxon>
        <taxon>Spirochaetia</taxon>
        <taxon>Spirochaetales</taxon>
        <taxon>Spirochaetaceae</taxon>
        <taxon>Salinispira</taxon>
    </lineage>
</organism>
<dbReference type="CDD" id="cd00537">
    <property type="entry name" value="MTHFR"/>
    <property type="match status" value="1"/>
</dbReference>
<dbReference type="GO" id="GO:0071949">
    <property type="term" value="F:FAD binding"/>
    <property type="evidence" value="ECO:0007669"/>
    <property type="project" value="TreeGrafter"/>
</dbReference>
<dbReference type="HOGENOM" id="CLU_025841_0_2_12"/>
<keyword evidence="5 9" id="KW-0274">FAD</keyword>
<evidence type="ECO:0000256" key="7">
    <source>
        <dbReference type="ARBA" id="ARBA00034478"/>
    </source>
</evidence>
<dbReference type="UniPathway" id="UPA00193"/>
<keyword evidence="6 9" id="KW-0560">Oxidoreductase</keyword>
<protein>
    <recommendedName>
        <fullName evidence="9">Methylenetetrahydrofolate reductase</fullName>
    </recommendedName>
</protein>
<dbReference type="RefSeq" id="WP_024269433.1">
    <property type="nucleotide sequence ID" value="NC_023035.1"/>
</dbReference>
<dbReference type="GO" id="GO:0009086">
    <property type="term" value="P:methionine biosynthetic process"/>
    <property type="evidence" value="ECO:0007669"/>
    <property type="project" value="TreeGrafter"/>
</dbReference>
<dbReference type="KEGG" id="slr:L21SP2_3197"/>
<dbReference type="SUPFAM" id="SSF51730">
    <property type="entry name" value="FAD-linked oxidoreductase"/>
    <property type="match status" value="1"/>
</dbReference>
<evidence type="ECO:0000313" key="10">
    <source>
        <dbReference type="EMBL" id="AHC16537.1"/>
    </source>
</evidence>
<keyword evidence="4 9" id="KW-0285">Flavoprotein</keyword>
<dbReference type="EMBL" id="CP006939">
    <property type="protein sequence ID" value="AHC16537.1"/>
    <property type="molecule type" value="Genomic_DNA"/>
</dbReference>
<evidence type="ECO:0000256" key="3">
    <source>
        <dbReference type="ARBA" id="ARBA00006743"/>
    </source>
</evidence>
<name>V5WL52_9SPIO</name>
<comment type="pathway">
    <text evidence="2 9">One-carbon metabolism; tetrahydrofolate interconversion.</text>
</comment>
<dbReference type="PANTHER" id="PTHR45754:SF3">
    <property type="entry name" value="METHYLENETETRAHYDROFOLATE REDUCTASE (NADPH)"/>
    <property type="match status" value="1"/>
</dbReference>
<gene>
    <name evidence="10" type="ORF">L21SP2_3197</name>
</gene>
<dbReference type="GO" id="GO:0005829">
    <property type="term" value="C:cytosol"/>
    <property type="evidence" value="ECO:0007669"/>
    <property type="project" value="TreeGrafter"/>
</dbReference>
<proteinExistence type="inferred from homology"/>
<evidence type="ECO:0000256" key="9">
    <source>
        <dbReference type="RuleBase" id="RU003862"/>
    </source>
</evidence>
<dbReference type="AlphaFoldDB" id="V5WL52"/>
<dbReference type="InterPro" id="IPR003171">
    <property type="entry name" value="Mehydrof_redctse-like"/>
</dbReference>
<dbReference type="PATRIC" id="fig|1307761.3.peg.3185"/>
<dbReference type="InterPro" id="IPR029041">
    <property type="entry name" value="FAD-linked_oxidoreductase-like"/>
</dbReference>
<sequence length="328" mass="36063">MLVKDIFNGCNDEGKIPFSFEFFPPKTPRGWEKLFKTMRELLPLNPAYVSVTYGAGGSTRDNTHDLVSRIHGEGLPVVAHLTCEQSSESEIAAILERYDREGIHNILALKGDVPLPVGSVDKGRSTGADDSATADTPFTYAADLVAYIKRKYPHFGVGVAGFPEGHPATANRLKEMDYLKAKVEAGADYIVTQMFFDNRDFYDYRERCRMAGIDIPIIAGLMPVTSVKGMEKMAELSGGSRFPAALLQRLKRTVNNNGGQWGIYGAAENNTPEVRDAVSRVGEHWTSEQISDLLNHQVAGIHLYTLNNSGASIRIMKSLGLESYSVRG</sequence>
<evidence type="ECO:0000313" key="11">
    <source>
        <dbReference type="Proteomes" id="UP000018680"/>
    </source>
</evidence>
<evidence type="ECO:0000256" key="8">
    <source>
        <dbReference type="ARBA" id="ARBA00048628"/>
    </source>
</evidence>
<comment type="pathway">
    <text evidence="7">Amino-acid biosynthesis; L-methionine biosynthesis via de novo pathway.</text>
</comment>
<dbReference type="GO" id="GO:0106312">
    <property type="term" value="F:methylenetetrahydrofolate reductase (NADH) activity"/>
    <property type="evidence" value="ECO:0007669"/>
    <property type="project" value="UniProtKB-EC"/>
</dbReference>
<evidence type="ECO:0000256" key="2">
    <source>
        <dbReference type="ARBA" id="ARBA00004777"/>
    </source>
</evidence>